<evidence type="ECO:0000313" key="4">
    <source>
        <dbReference type="Proteomes" id="UP000249633"/>
    </source>
</evidence>
<dbReference type="InterPro" id="IPR002048">
    <property type="entry name" value="EF_hand_dom"/>
</dbReference>
<reference evidence="3 4" key="1">
    <citation type="submission" date="2017-08" db="EMBL/GenBank/DDBJ databases">
        <title>Infants hospitalized years apart are colonized by the same room-sourced microbial strains.</title>
        <authorList>
            <person name="Brooks B."/>
            <person name="Olm M.R."/>
            <person name="Firek B.A."/>
            <person name="Baker R."/>
            <person name="Thomas B.C."/>
            <person name="Morowitz M.J."/>
            <person name="Banfield J.F."/>
        </authorList>
    </citation>
    <scope>NUCLEOTIDE SEQUENCE [LARGE SCALE GENOMIC DNA]</scope>
    <source>
        <strain evidence="3">S2_012_000_R2_81</strain>
    </source>
</reference>
<feature type="domain" description="EF-hand" evidence="2">
    <location>
        <begin position="20"/>
        <end position="55"/>
    </location>
</feature>
<feature type="region of interest" description="Disordered" evidence="1">
    <location>
        <begin position="1"/>
        <end position="23"/>
    </location>
</feature>
<dbReference type="GO" id="GO:0005509">
    <property type="term" value="F:calcium ion binding"/>
    <property type="evidence" value="ECO:0007669"/>
    <property type="project" value="InterPro"/>
</dbReference>
<dbReference type="Pfam" id="PF13202">
    <property type="entry name" value="EF-hand_5"/>
    <property type="match status" value="1"/>
</dbReference>
<dbReference type="PROSITE" id="PS00018">
    <property type="entry name" value="EF_HAND_1"/>
    <property type="match status" value="1"/>
</dbReference>
<dbReference type="Proteomes" id="UP000249633">
    <property type="component" value="Unassembled WGS sequence"/>
</dbReference>
<feature type="compositionally biased region" description="Polar residues" evidence="1">
    <location>
        <begin position="1"/>
        <end position="17"/>
    </location>
</feature>
<dbReference type="InterPro" id="IPR018247">
    <property type="entry name" value="EF_Hand_1_Ca_BS"/>
</dbReference>
<dbReference type="AlphaFoldDB" id="A0A2W5FIB6"/>
<gene>
    <name evidence="3" type="ORF">DI603_14525</name>
</gene>
<feature type="region of interest" description="Disordered" evidence="1">
    <location>
        <begin position="93"/>
        <end position="202"/>
    </location>
</feature>
<name>A0A2W5FIB6_9BURK</name>
<feature type="compositionally biased region" description="Low complexity" evidence="1">
    <location>
        <begin position="132"/>
        <end position="149"/>
    </location>
</feature>
<organism evidence="3 4">
    <name type="scientific">Roseateles depolymerans</name>
    <dbReference type="NCBI Taxonomy" id="76731"/>
    <lineage>
        <taxon>Bacteria</taxon>
        <taxon>Pseudomonadati</taxon>
        <taxon>Pseudomonadota</taxon>
        <taxon>Betaproteobacteria</taxon>
        <taxon>Burkholderiales</taxon>
        <taxon>Sphaerotilaceae</taxon>
        <taxon>Roseateles</taxon>
    </lineage>
</organism>
<accession>A0A2W5FIB6</accession>
<evidence type="ECO:0000313" key="3">
    <source>
        <dbReference type="EMBL" id="PZP30732.1"/>
    </source>
</evidence>
<sequence>MISALNSTAAPSVNVSAKSAGRPDSEQLFKQLDTGSKGYLTADDLQAVVVKISAEGAKRADAAGSAPSAEDLAKQLDTDGDNQVSLAEFKAAEPKQGAQGGAAPAQGAQAGGGARAAGGAPAAGGTGGGGASSVSSSGSSSSTSSTSSTYEPADTNEDGKVSTEEQQAYDAKIAEQRAEASGQARTKEADTAISTYESVASA</sequence>
<comment type="caution">
    <text evidence="3">The sequence shown here is derived from an EMBL/GenBank/DDBJ whole genome shotgun (WGS) entry which is preliminary data.</text>
</comment>
<proteinExistence type="predicted"/>
<evidence type="ECO:0000259" key="2">
    <source>
        <dbReference type="PROSITE" id="PS50222"/>
    </source>
</evidence>
<evidence type="ECO:0000256" key="1">
    <source>
        <dbReference type="SAM" id="MobiDB-lite"/>
    </source>
</evidence>
<dbReference type="InterPro" id="IPR011992">
    <property type="entry name" value="EF-hand-dom_pair"/>
</dbReference>
<dbReference type="Pfam" id="PF13499">
    <property type="entry name" value="EF-hand_7"/>
    <property type="match status" value="1"/>
</dbReference>
<dbReference type="EMBL" id="QFOD01000013">
    <property type="protein sequence ID" value="PZP30732.1"/>
    <property type="molecule type" value="Genomic_DNA"/>
</dbReference>
<feature type="compositionally biased region" description="Gly residues" evidence="1">
    <location>
        <begin position="109"/>
        <end position="131"/>
    </location>
</feature>
<dbReference type="Gene3D" id="1.10.238.10">
    <property type="entry name" value="EF-hand"/>
    <property type="match status" value="1"/>
</dbReference>
<protein>
    <recommendedName>
        <fullName evidence="2">EF-hand domain-containing protein</fullName>
    </recommendedName>
</protein>
<dbReference type="SUPFAM" id="SSF47473">
    <property type="entry name" value="EF-hand"/>
    <property type="match status" value="1"/>
</dbReference>
<dbReference type="PROSITE" id="PS50222">
    <property type="entry name" value="EF_HAND_2"/>
    <property type="match status" value="1"/>
</dbReference>
<feature type="compositionally biased region" description="Polar residues" evidence="1">
    <location>
        <begin position="192"/>
        <end position="202"/>
    </location>
</feature>